<evidence type="ECO:0000256" key="3">
    <source>
        <dbReference type="SAM" id="Coils"/>
    </source>
</evidence>
<evidence type="ECO:0000313" key="6">
    <source>
        <dbReference type="Proteomes" id="UP000305398"/>
    </source>
</evidence>
<dbReference type="Gene3D" id="2.40.30.170">
    <property type="match status" value="1"/>
</dbReference>
<dbReference type="InterPro" id="IPR058625">
    <property type="entry name" value="MdtA-like_BSH"/>
</dbReference>
<dbReference type="SUPFAM" id="SSF111369">
    <property type="entry name" value="HlyD-like secretion proteins"/>
    <property type="match status" value="1"/>
</dbReference>
<evidence type="ECO:0000313" key="5">
    <source>
        <dbReference type="EMBL" id="QDA58944.1"/>
    </source>
</evidence>
<dbReference type="PROSITE" id="PS51257">
    <property type="entry name" value="PROKAR_LIPOPROTEIN"/>
    <property type="match status" value="1"/>
</dbReference>
<evidence type="ECO:0000256" key="1">
    <source>
        <dbReference type="ARBA" id="ARBA00004196"/>
    </source>
</evidence>
<dbReference type="GO" id="GO:0030313">
    <property type="term" value="C:cell envelope"/>
    <property type="evidence" value="ECO:0007669"/>
    <property type="project" value="UniProtKB-SubCell"/>
</dbReference>
<name>A0A5B7ZUS5_9BACT</name>
<dbReference type="InterPro" id="IPR050465">
    <property type="entry name" value="UPF0194_transport"/>
</dbReference>
<dbReference type="AlphaFoldDB" id="A0A5B7ZUS5"/>
<sequence>MKFLSTLTVAAACVALASCQKKGPDFDASGNFEADEVIVSAQQNGQILSFNLQEGDVLKAGTTVGQIDVTTARLQREQAQASMDALRQQTSSAAPQVALTRRQLVVQEAQLQQLQRERTRTQNLIAADAATQKQLDDLNAQITQMQAQLAVTRQQIRVAESNTATQNRAVLSNRAALGKTAAQFEEQIRKGQIVNPITGTVLTKYVFAGEVATMGKPLYRIANTDTLSLHAYITGTQLPQVQLGQRVTVRIDNGEKAFKIYPGTISWISSKSEFTPKTIQTKDERANLVYALNVRVKNDGYLKIGMYGEVLLNPQVSH</sequence>
<accession>A0A5B7ZUS5</accession>
<evidence type="ECO:0000259" key="4">
    <source>
        <dbReference type="Pfam" id="PF25917"/>
    </source>
</evidence>
<evidence type="ECO:0000256" key="2">
    <source>
        <dbReference type="ARBA" id="ARBA00023054"/>
    </source>
</evidence>
<dbReference type="KEGG" id="hyj:FHG12_01975"/>
<feature type="domain" description="Multidrug resistance protein MdtA-like barrel-sandwich hybrid" evidence="4">
    <location>
        <begin position="37"/>
        <end position="218"/>
    </location>
</feature>
<gene>
    <name evidence="5" type="ORF">FHG12_01975</name>
</gene>
<dbReference type="PANTHER" id="PTHR32347">
    <property type="entry name" value="EFFLUX SYSTEM COMPONENT YKNX-RELATED"/>
    <property type="match status" value="1"/>
</dbReference>
<reference evidence="5 6" key="1">
    <citation type="submission" date="2019-06" db="EMBL/GenBank/DDBJ databases">
        <authorList>
            <person name="Srinivasan S."/>
        </authorList>
    </citation>
    <scope>NUCLEOTIDE SEQUENCE [LARGE SCALE GENOMIC DNA]</scope>
    <source>
        <strain evidence="5 6">17J68-5</strain>
    </source>
</reference>
<organism evidence="5 6">
    <name type="scientific">Hymenobacter jejuensis</name>
    <dbReference type="NCBI Taxonomy" id="2502781"/>
    <lineage>
        <taxon>Bacteria</taxon>
        <taxon>Pseudomonadati</taxon>
        <taxon>Bacteroidota</taxon>
        <taxon>Cytophagia</taxon>
        <taxon>Cytophagales</taxon>
        <taxon>Hymenobacteraceae</taxon>
        <taxon>Hymenobacter</taxon>
    </lineage>
</organism>
<keyword evidence="2 3" id="KW-0175">Coiled coil</keyword>
<feature type="coiled-coil region" evidence="3">
    <location>
        <begin position="69"/>
        <end position="162"/>
    </location>
</feature>
<dbReference type="EMBL" id="CP040896">
    <property type="protein sequence ID" value="QDA58944.1"/>
    <property type="molecule type" value="Genomic_DNA"/>
</dbReference>
<dbReference type="Proteomes" id="UP000305398">
    <property type="component" value="Chromosome"/>
</dbReference>
<dbReference type="RefSeq" id="WP_139514019.1">
    <property type="nucleotide sequence ID" value="NZ_CP040896.1"/>
</dbReference>
<proteinExistence type="predicted"/>
<dbReference type="Pfam" id="PF25917">
    <property type="entry name" value="BSH_RND"/>
    <property type="match status" value="1"/>
</dbReference>
<dbReference type="PANTHER" id="PTHR32347:SF23">
    <property type="entry name" value="BLL5650 PROTEIN"/>
    <property type="match status" value="1"/>
</dbReference>
<dbReference type="OrthoDB" id="9778236at2"/>
<protein>
    <submittedName>
        <fullName evidence="5">HlyD family efflux transporter periplasmic adaptor subunit</fullName>
    </submittedName>
</protein>
<keyword evidence="6" id="KW-1185">Reference proteome</keyword>
<comment type="subcellular location">
    <subcellularLocation>
        <location evidence="1">Cell envelope</location>
    </subcellularLocation>
</comment>